<evidence type="ECO:0000313" key="2">
    <source>
        <dbReference type="Proteomes" id="UP000187412"/>
    </source>
</evidence>
<protein>
    <submittedName>
        <fullName evidence="1">Abortive phage infection protein</fullName>
    </submittedName>
</protein>
<dbReference type="EMBL" id="MPTB01000009">
    <property type="protein sequence ID" value="OMD49460.1"/>
    <property type="molecule type" value="Genomic_DNA"/>
</dbReference>
<accession>A0ABX3HHG2</accession>
<organism evidence="1 2">
    <name type="scientific">Paenibacillus borealis</name>
    <dbReference type="NCBI Taxonomy" id="160799"/>
    <lineage>
        <taxon>Bacteria</taxon>
        <taxon>Bacillati</taxon>
        <taxon>Bacillota</taxon>
        <taxon>Bacilli</taxon>
        <taxon>Bacillales</taxon>
        <taxon>Paenibacillaceae</taxon>
        <taxon>Paenibacillus</taxon>
    </lineage>
</organism>
<sequence>MTVKKTNRKYYFSVEGETEKWYLDWIKQLINNDPSATHTVTVDCKKEKNPLKRAKSLTILDKTVITHWFDYESDEDVHIRQFKETLDALKESTTFKKQIKYNLGYSNFTFELWMILHKRSYNAALAHRRQYLQGINSAFGENFAELSDYKEEASFKRVLRKISLDDVRSAIVRAKGIMKRNEEAGLILHQYKGYKYYKENPSLLVHESIENMLKDCGLI</sequence>
<dbReference type="RefSeq" id="WP_076110194.1">
    <property type="nucleotide sequence ID" value="NZ_MPTB01000009.1"/>
</dbReference>
<keyword evidence="2" id="KW-1185">Reference proteome</keyword>
<dbReference type="InterPro" id="IPR025591">
    <property type="entry name" value="RloB"/>
</dbReference>
<comment type="caution">
    <text evidence="1">The sequence shown here is derived from an EMBL/GenBank/DDBJ whole genome shotgun (WGS) entry which is preliminary data.</text>
</comment>
<evidence type="ECO:0000313" key="1">
    <source>
        <dbReference type="EMBL" id="OMD49460.1"/>
    </source>
</evidence>
<gene>
    <name evidence="1" type="ORF">BSK56_08900</name>
</gene>
<proteinExistence type="predicted"/>
<dbReference type="Proteomes" id="UP000187412">
    <property type="component" value="Unassembled WGS sequence"/>
</dbReference>
<dbReference type="Pfam" id="PF13707">
    <property type="entry name" value="RloB"/>
    <property type="match status" value="1"/>
</dbReference>
<reference evidence="1 2" key="1">
    <citation type="submission" date="2016-10" db="EMBL/GenBank/DDBJ databases">
        <title>Paenibacillus species isolates.</title>
        <authorList>
            <person name="Beno S.M."/>
        </authorList>
    </citation>
    <scope>NUCLEOTIDE SEQUENCE [LARGE SCALE GENOMIC DNA]</scope>
    <source>
        <strain evidence="1 2">FSL H7-0744</strain>
    </source>
</reference>
<name>A0ABX3HHG2_PAEBO</name>